<dbReference type="AlphaFoldDB" id="A0AAE3EPN4"/>
<dbReference type="InterPro" id="IPR014327">
    <property type="entry name" value="RNA_pol_sigma70_bacteroid"/>
</dbReference>
<keyword evidence="4" id="KW-0804">Transcription</keyword>
<dbReference type="InterPro" id="IPR036388">
    <property type="entry name" value="WH-like_DNA-bd_sf"/>
</dbReference>
<dbReference type="SUPFAM" id="SSF88946">
    <property type="entry name" value="Sigma2 domain of RNA polymerase sigma factors"/>
    <property type="match status" value="1"/>
</dbReference>
<keyword evidence="2" id="KW-0805">Transcription regulation</keyword>
<evidence type="ECO:0000256" key="2">
    <source>
        <dbReference type="ARBA" id="ARBA00023015"/>
    </source>
</evidence>
<dbReference type="NCBIfam" id="TIGR02937">
    <property type="entry name" value="sigma70-ECF"/>
    <property type="match status" value="1"/>
</dbReference>
<organism evidence="7 8">
    <name type="scientific">Wocania arenilitoris</name>
    <dbReference type="NCBI Taxonomy" id="2044858"/>
    <lineage>
        <taxon>Bacteria</taxon>
        <taxon>Pseudomonadati</taxon>
        <taxon>Bacteroidota</taxon>
        <taxon>Flavobacteriia</taxon>
        <taxon>Flavobacteriales</taxon>
        <taxon>Flavobacteriaceae</taxon>
        <taxon>Wocania</taxon>
    </lineage>
</organism>
<dbReference type="PANTHER" id="PTHR43133:SF46">
    <property type="entry name" value="RNA POLYMERASE SIGMA-70 FACTOR ECF SUBFAMILY"/>
    <property type="match status" value="1"/>
</dbReference>
<proteinExistence type="inferred from homology"/>
<dbReference type="SUPFAM" id="SSF88659">
    <property type="entry name" value="Sigma3 and sigma4 domains of RNA polymerase sigma factors"/>
    <property type="match status" value="1"/>
</dbReference>
<name>A0AAE3EPN4_9FLAO</name>
<dbReference type="InterPro" id="IPR014284">
    <property type="entry name" value="RNA_pol_sigma-70_dom"/>
</dbReference>
<dbReference type="PANTHER" id="PTHR43133">
    <property type="entry name" value="RNA POLYMERASE ECF-TYPE SIGMA FACTO"/>
    <property type="match status" value="1"/>
</dbReference>
<evidence type="ECO:0000256" key="4">
    <source>
        <dbReference type="ARBA" id="ARBA00023163"/>
    </source>
</evidence>
<keyword evidence="3" id="KW-0731">Sigma factor</keyword>
<gene>
    <name evidence="7" type="ORF">L3X37_05220</name>
</gene>
<comment type="caution">
    <text evidence="7">The sequence shown here is derived from an EMBL/GenBank/DDBJ whole genome shotgun (WGS) entry which is preliminary data.</text>
</comment>
<evidence type="ECO:0000256" key="3">
    <source>
        <dbReference type="ARBA" id="ARBA00023082"/>
    </source>
</evidence>
<accession>A0AAE3EPN4</accession>
<dbReference type="Gene3D" id="1.10.1740.10">
    <property type="match status" value="1"/>
</dbReference>
<dbReference type="GO" id="GO:0016987">
    <property type="term" value="F:sigma factor activity"/>
    <property type="evidence" value="ECO:0007669"/>
    <property type="project" value="UniProtKB-KW"/>
</dbReference>
<evidence type="ECO:0000256" key="1">
    <source>
        <dbReference type="ARBA" id="ARBA00010641"/>
    </source>
</evidence>
<dbReference type="Pfam" id="PF08281">
    <property type="entry name" value="Sigma70_r4_2"/>
    <property type="match status" value="1"/>
</dbReference>
<dbReference type="EMBL" id="JAKKDU010000005">
    <property type="protein sequence ID" value="MCF7567765.1"/>
    <property type="molecule type" value="Genomic_DNA"/>
</dbReference>
<protein>
    <submittedName>
        <fullName evidence="7">RNA polymerase sigma-70 factor</fullName>
    </submittedName>
</protein>
<reference evidence="7" key="1">
    <citation type="submission" date="2022-01" db="EMBL/GenBank/DDBJ databases">
        <title>Draft genome sequence of Sabulilitoribacter arenilitoris KCTC 52401.</title>
        <authorList>
            <person name="Oh J.-S."/>
        </authorList>
    </citation>
    <scope>NUCLEOTIDE SEQUENCE</scope>
    <source>
        <strain evidence="7">HMF6543</strain>
    </source>
</reference>
<sequence>MNFKENKILVEALKKGKNEAYLYLINTYSRRLFAYALTLIDDHALAQDILQNVYLNVWRHRKKLKTKYTIQSFLYKSIYNEFINQHKHKQALSVLEEKYANSLEKVVNNTEELNIDRIINLVNKEIDKLPPRCKQIFILSKKEGLSNIEISEYLGISINTVEVQITKAFKVLREKLGDKVRPLLLLLFGFKNEIRRSNLY</sequence>
<dbReference type="Proteomes" id="UP001199795">
    <property type="component" value="Unassembled WGS sequence"/>
</dbReference>
<dbReference type="CDD" id="cd06171">
    <property type="entry name" value="Sigma70_r4"/>
    <property type="match status" value="1"/>
</dbReference>
<dbReference type="InterPro" id="IPR013249">
    <property type="entry name" value="RNA_pol_sigma70_r4_t2"/>
</dbReference>
<dbReference type="InterPro" id="IPR013324">
    <property type="entry name" value="RNA_pol_sigma_r3/r4-like"/>
</dbReference>
<comment type="similarity">
    <text evidence="1">Belongs to the sigma-70 factor family. ECF subfamily.</text>
</comment>
<dbReference type="Gene3D" id="1.10.10.10">
    <property type="entry name" value="Winged helix-like DNA-binding domain superfamily/Winged helix DNA-binding domain"/>
    <property type="match status" value="1"/>
</dbReference>
<feature type="domain" description="RNA polymerase sigma factor 70 region 4 type 2" evidence="6">
    <location>
        <begin position="124"/>
        <end position="170"/>
    </location>
</feature>
<feature type="domain" description="RNA polymerase sigma-70 region 2" evidence="5">
    <location>
        <begin position="24"/>
        <end position="90"/>
    </location>
</feature>
<dbReference type="NCBIfam" id="TIGR02985">
    <property type="entry name" value="Sig70_bacteroi1"/>
    <property type="match status" value="1"/>
</dbReference>
<evidence type="ECO:0000259" key="6">
    <source>
        <dbReference type="Pfam" id="PF08281"/>
    </source>
</evidence>
<dbReference type="RefSeq" id="WP_237239115.1">
    <property type="nucleotide sequence ID" value="NZ_JAKKDU010000005.1"/>
</dbReference>
<evidence type="ECO:0000259" key="5">
    <source>
        <dbReference type="Pfam" id="PF04542"/>
    </source>
</evidence>
<keyword evidence="8" id="KW-1185">Reference proteome</keyword>
<dbReference type="Pfam" id="PF04542">
    <property type="entry name" value="Sigma70_r2"/>
    <property type="match status" value="1"/>
</dbReference>
<evidence type="ECO:0000313" key="8">
    <source>
        <dbReference type="Proteomes" id="UP001199795"/>
    </source>
</evidence>
<dbReference type="GO" id="GO:0006352">
    <property type="term" value="P:DNA-templated transcription initiation"/>
    <property type="evidence" value="ECO:0007669"/>
    <property type="project" value="InterPro"/>
</dbReference>
<dbReference type="InterPro" id="IPR007627">
    <property type="entry name" value="RNA_pol_sigma70_r2"/>
</dbReference>
<dbReference type="InterPro" id="IPR039425">
    <property type="entry name" value="RNA_pol_sigma-70-like"/>
</dbReference>
<evidence type="ECO:0000313" key="7">
    <source>
        <dbReference type="EMBL" id="MCF7567765.1"/>
    </source>
</evidence>
<dbReference type="InterPro" id="IPR013325">
    <property type="entry name" value="RNA_pol_sigma_r2"/>
</dbReference>
<dbReference type="GO" id="GO:0003677">
    <property type="term" value="F:DNA binding"/>
    <property type="evidence" value="ECO:0007669"/>
    <property type="project" value="InterPro"/>
</dbReference>